<evidence type="ECO:0000313" key="2">
    <source>
        <dbReference type="EMBL" id="MBB3187338.1"/>
    </source>
</evidence>
<comment type="caution">
    <text evidence="2">The sequence shown here is derived from an EMBL/GenBank/DDBJ whole genome shotgun (WGS) entry which is preliminary data.</text>
</comment>
<dbReference type="AlphaFoldDB" id="A0A7W5H192"/>
<dbReference type="Pfam" id="PF05036">
    <property type="entry name" value="SPOR"/>
    <property type="match status" value="1"/>
</dbReference>
<protein>
    <recommendedName>
        <fullName evidence="1">SPOR domain-containing protein</fullName>
    </recommendedName>
</protein>
<dbReference type="PROSITE" id="PS51724">
    <property type="entry name" value="SPOR"/>
    <property type="match status" value="1"/>
</dbReference>
<proteinExistence type="predicted"/>
<reference evidence="2 3" key="1">
    <citation type="submission" date="2020-08" db="EMBL/GenBank/DDBJ databases">
        <title>Genomic Encyclopedia of Type Strains, Phase IV (KMG-IV): sequencing the most valuable type-strain genomes for metagenomic binning, comparative biology and taxonomic classification.</title>
        <authorList>
            <person name="Goeker M."/>
        </authorList>
    </citation>
    <scope>NUCLEOTIDE SEQUENCE [LARGE SCALE GENOMIC DNA]</scope>
    <source>
        <strain evidence="2 3">DSM 27471</strain>
    </source>
</reference>
<dbReference type="GO" id="GO:0042834">
    <property type="term" value="F:peptidoglycan binding"/>
    <property type="evidence" value="ECO:0007669"/>
    <property type="project" value="InterPro"/>
</dbReference>
<dbReference type="EMBL" id="JACHYB010000001">
    <property type="protein sequence ID" value="MBB3187338.1"/>
    <property type="molecule type" value="Genomic_DNA"/>
</dbReference>
<dbReference type="RefSeq" id="WP_183413110.1">
    <property type="nucleotide sequence ID" value="NZ_JACHYB010000001.1"/>
</dbReference>
<evidence type="ECO:0000313" key="3">
    <source>
        <dbReference type="Proteomes" id="UP000544222"/>
    </source>
</evidence>
<gene>
    <name evidence="2" type="ORF">FHX64_001501</name>
</gene>
<name>A0A7W5H192_9PORP</name>
<dbReference type="InterPro" id="IPR036680">
    <property type="entry name" value="SPOR-like_sf"/>
</dbReference>
<dbReference type="InterPro" id="IPR007730">
    <property type="entry name" value="SPOR-like_dom"/>
</dbReference>
<feature type="domain" description="SPOR" evidence="1">
    <location>
        <begin position="76"/>
        <end position="160"/>
    </location>
</feature>
<keyword evidence="3" id="KW-1185">Reference proteome</keyword>
<organism evidence="2 3">
    <name type="scientific">Microbacter margulisiae</name>
    <dbReference type="NCBI Taxonomy" id="1350067"/>
    <lineage>
        <taxon>Bacteria</taxon>
        <taxon>Pseudomonadati</taxon>
        <taxon>Bacteroidota</taxon>
        <taxon>Bacteroidia</taxon>
        <taxon>Bacteroidales</taxon>
        <taxon>Porphyromonadaceae</taxon>
        <taxon>Microbacter</taxon>
    </lineage>
</organism>
<evidence type="ECO:0000259" key="1">
    <source>
        <dbReference type="PROSITE" id="PS51724"/>
    </source>
</evidence>
<sequence length="167" mass="18824">MSKLAFQRILPVILLFCLFGQPVMPQQLLSVLASPDTLTHAKVIIYQSKKITDLVFKDKMPEGSQTPEVIASYVPSKQVPGFRVQVFSSSMPRTAKNKAFSMQDAVLEAMPNTPVYVIFNSPFWKVRVGNCKTRNEAKSLEEEISKALPQVQQDLYIVRDSIFLNSK</sequence>
<dbReference type="Gene3D" id="3.30.70.1070">
    <property type="entry name" value="Sporulation related repeat"/>
    <property type="match status" value="1"/>
</dbReference>
<accession>A0A7W5H192</accession>
<dbReference type="Proteomes" id="UP000544222">
    <property type="component" value="Unassembled WGS sequence"/>
</dbReference>